<dbReference type="STRING" id="1185876.BN8_04102"/>
<dbReference type="InterPro" id="IPR000595">
    <property type="entry name" value="cNMP-bd_dom"/>
</dbReference>
<dbReference type="Proteomes" id="UP000009309">
    <property type="component" value="Unassembled WGS sequence"/>
</dbReference>
<dbReference type="RefSeq" id="WP_009283462.1">
    <property type="nucleotide sequence ID" value="NZ_CAIT01000007.1"/>
</dbReference>
<protein>
    <submittedName>
        <fullName evidence="2">Putative transcriptional regulator, Crp/Fnr family</fullName>
    </submittedName>
</protein>
<dbReference type="SUPFAM" id="SSF51206">
    <property type="entry name" value="cAMP-binding domain-like"/>
    <property type="match status" value="1"/>
</dbReference>
<reference evidence="2 3" key="1">
    <citation type="journal article" date="2012" name="J. Bacteriol.">
        <title>Genome Sequence of the Filamentous Bacterium Fibrisoma limi BUZ 3T.</title>
        <authorList>
            <person name="Filippini M."/>
            <person name="Qi W."/>
            <person name="Jaenicke S."/>
            <person name="Goesmann A."/>
            <person name="Smits T.H."/>
            <person name="Bagheri H.C."/>
        </authorList>
    </citation>
    <scope>NUCLEOTIDE SEQUENCE [LARGE SCALE GENOMIC DNA]</scope>
    <source>
        <strain evidence="3">BUZ 3T</strain>
    </source>
</reference>
<sequence length="203" mass="23883">MENYEKFLSLRRTLDTTGNHIFTDDEFKQLIGYLGVKKLRRKEFFNLQNEHAHLVAYVNRGCLRAFHTNDAGDEFTVFFAFPGMWAGDKTSLYSNRPSSYSIHALEDSEIVYFDKDGWEEAMEQIPALEAWYRVHSRRTLEAAQRKLIEWQTQSAEEKYLKLHEDAPDIVQRIPQHYIASYFGIKPQSLSRIRRKIMLPALIC</sequence>
<dbReference type="AlphaFoldDB" id="I2GLW0"/>
<dbReference type="InterPro" id="IPR018490">
    <property type="entry name" value="cNMP-bd_dom_sf"/>
</dbReference>
<dbReference type="OrthoDB" id="663011at2"/>
<dbReference type="Gene3D" id="2.60.120.10">
    <property type="entry name" value="Jelly Rolls"/>
    <property type="match status" value="1"/>
</dbReference>
<feature type="domain" description="Cyclic nucleotide-binding" evidence="1">
    <location>
        <begin position="22"/>
        <end position="122"/>
    </location>
</feature>
<evidence type="ECO:0000313" key="3">
    <source>
        <dbReference type="Proteomes" id="UP000009309"/>
    </source>
</evidence>
<evidence type="ECO:0000259" key="1">
    <source>
        <dbReference type="PROSITE" id="PS50042"/>
    </source>
</evidence>
<dbReference type="CDD" id="cd00038">
    <property type="entry name" value="CAP_ED"/>
    <property type="match status" value="1"/>
</dbReference>
<proteinExistence type="predicted"/>
<accession>I2GLW0</accession>
<name>I2GLW0_9BACT</name>
<dbReference type="eggNOG" id="COG0664">
    <property type="taxonomic scope" value="Bacteria"/>
</dbReference>
<dbReference type="Pfam" id="PF00027">
    <property type="entry name" value="cNMP_binding"/>
    <property type="match status" value="1"/>
</dbReference>
<organism evidence="2 3">
    <name type="scientific">Fibrisoma limi BUZ 3</name>
    <dbReference type="NCBI Taxonomy" id="1185876"/>
    <lineage>
        <taxon>Bacteria</taxon>
        <taxon>Pseudomonadati</taxon>
        <taxon>Bacteroidota</taxon>
        <taxon>Cytophagia</taxon>
        <taxon>Cytophagales</taxon>
        <taxon>Spirosomataceae</taxon>
        <taxon>Fibrisoma</taxon>
    </lineage>
</organism>
<dbReference type="InterPro" id="IPR014710">
    <property type="entry name" value="RmlC-like_jellyroll"/>
</dbReference>
<dbReference type="EMBL" id="CAIT01000007">
    <property type="protein sequence ID" value="CCH54886.1"/>
    <property type="molecule type" value="Genomic_DNA"/>
</dbReference>
<comment type="caution">
    <text evidence="2">The sequence shown here is derived from an EMBL/GenBank/DDBJ whole genome shotgun (WGS) entry which is preliminary data.</text>
</comment>
<dbReference type="PROSITE" id="PS50042">
    <property type="entry name" value="CNMP_BINDING_3"/>
    <property type="match status" value="1"/>
</dbReference>
<gene>
    <name evidence="2" type="ORF">BN8_04102</name>
</gene>
<evidence type="ECO:0000313" key="2">
    <source>
        <dbReference type="EMBL" id="CCH54886.1"/>
    </source>
</evidence>
<keyword evidence="3" id="KW-1185">Reference proteome</keyword>